<dbReference type="OrthoDB" id="9810200at2"/>
<feature type="domain" description="Aerotolerance regulator N-terminal" evidence="2">
    <location>
        <begin position="1"/>
        <end position="76"/>
    </location>
</feature>
<proteinExistence type="predicted"/>
<keyword evidence="1" id="KW-0812">Transmembrane</keyword>
<dbReference type="RefSeq" id="WP_105045796.1">
    <property type="nucleotide sequence ID" value="NZ_CP150662.1"/>
</dbReference>
<keyword evidence="1" id="KW-1133">Transmembrane helix</keyword>
<dbReference type="PANTHER" id="PTHR37464">
    <property type="entry name" value="BLL2463 PROTEIN"/>
    <property type="match status" value="1"/>
</dbReference>
<name>A0A2S7WAJ4_9FLAO</name>
<evidence type="ECO:0000313" key="3">
    <source>
        <dbReference type="EMBL" id="PQJ74645.1"/>
    </source>
</evidence>
<dbReference type="AlphaFoldDB" id="A0A2S7WAJ4"/>
<dbReference type="InterPro" id="IPR024163">
    <property type="entry name" value="Aerotolerance_reg_N"/>
</dbReference>
<dbReference type="PANTHER" id="PTHR37464:SF1">
    <property type="entry name" value="BLL2463 PROTEIN"/>
    <property type="match status" value="1"/>
</dbReference>
<dbReference type="InterPro" id="IPR011933">
    <property type="entry name" value="Double_TM_dom"/>
</dbReference>
<protein>
    <recommendedName>
        <fullName evidence="2">Aerotolerance regulator N-terminal domain-containing protein</fullName>
    </recommendedName>
</protein>
<keyword evidence="1" id="KW-0472">Membrane</keyword>
<feature type="transmembrane region" description="Helical" evidence="1">
    <location>
        <begin position="56"/>
        <end position="78"/>
    </location>
</feature>
<evidence type="ECO:0000313" key="4">
    <source>
        <dbReference type="Proteomes" id="UP000237608"/>
    </source>
</evidence>
<sequence>MQFKNPEILYFLWLLIIPILVHLFQLQKFVKVPFTNVAFLQKIIQDSRKSSRLKKWLILATRMLLLSAILFAFSQPFFSDDKSTKNEKIIVYLDNSLSTQAKGEKGFLLQVAAKEIIENAPQSNTYSLLTNDEFYDDISFSELKKLVLELNYSSKKPSLNSILLKIDALSKKQTKTLNETILISDFQNIYNNEFTNVTPPFSVIKLTESQKNNISIDSVFTSNSMDETTLHVVVKNQGSSKQNVPIALYNEKELSSKQSFSIEENSTKTILFSIQKKEAFNGKISISSSDTFSFDNTFYFHLKTAKKINVLAIGNEVDFLSKIYTEDEFNFTQNLSENINYNLIPKQEILILFELEKISEILSKSVQDFISKSGSVVVIPNPNSDINSYNQFLQKFSSSTFSNKNIDSLKITNIIESHPFFKNVFSKKVENFQYPTVNHFYEINSKNDTKMVTFENNSSFLSQINIPSGALYVFTSAINKKNSSFQNSPLIVPIFYNFGKFSFLQSQLYYFLDDENKIDVDIQLQKDEILEISNTTTTFIPIQQTFQNKVTLTTKENPSEAGFYNINKKGEIIETIAFNTPKEESLLQFLDVAQLEKTNPNITVSDAVSTVFKNIKKKNEVQSLWKWFLALAIVSLFLEILILKFYKP</sequence>
<reference evidence="3 4" key="1">
    <citation type="submission" date="2016-12" db="EMBL/GenBank/DDBJ databases">
        <title>Trade-off between light-utilization and light-protection in marine flavobacteria.</title>
        <authorList>
            <person name="Kumagai Y."/>
            <person name="Yoshizawa S."/>
            <person name="Kogure K."/>
            <person name="Iwasaki W."/>
        </authorList>
    </citation>
    <scope>NUCLEOTIDE SEQUENCE [LARGE SCALE GENOMIC DNA]</scope>
    <source>
        <strain evidence="3 4">KCTC 22729</strain>
    </source>
</reference>
<gene>
    <name evidence="3" type="ORF">BTO13_04970</name>
</gene>
<dbReference type="NCBIfam" id="TIGR02226">
    <property type="entry name" value="two_anch"/>
    <property type="match status" value="1"/>
</dbReference>
<dbReference type="EMBL" id="MSCL01000001">
    <property type="protein sequence ID" value="PQJ74645.1"/>
    <property type="molecule type" value="Genomic_DNA"/>
</dbReference>
<feature type="transmembrane region" description="Helical" evidence="1">
    <location>
        <begin position="6"/>
        <end position="24"/>
    </location>
</feature>
<dbReference type="Proteomes" id="UP000237608">
    <property type="component" value="Unassembled WGS sequence"/>
</dbReference>
<keyword evidence="4" id="KW-1185">Reference proteome</keyword>
<accession>A0A2S7WAJ4</accession>
<organism evidence="3 4">
    <name type="scientific">Polaribacter gangjinensis</name>
    <dbReference type="NCBI Taxonomy" id="574710"/>
    <lineage>
        <taxon>Bacteria</taxon>
        <taxon>Pseudomonadati</taxon>
        <taxon>Bacteroidota</taxon>
        <taxon>Flavobacteriia</taxon>
        <taxon>Flavobacteriales</taxon>
        <taxon>Flavobacteriaceae</taxon>
    </lineage>
</organism>
<comment type="caution">
    <text evidence="3">The sequence shown here is derived from an EMBL/GenBank/DDBJ whole genome shotgun (WGS) entry which is preliminary data.</text>
</comment>
<feature type="transmembrane region" description="Helical" evidence="1">
    <location>
        <begin position="624"/>
        <end position="646"/>
    </location>
</feature>
<evidence type="ECO:0000256" key="1">
    <source>
        <dbReference type="SAM" id="Phobius"/>
    </source>
</evidence>
<dbReference type="Pfam" id="PF07584">
    <property type="entry name" value="BatA"/>
    <property type="match status" value="1"/>
</dbReference>
<evidence type="ECO:0000259" key="2">
    <source>
        <dbReference type="Pfam" id="PF07584"/>
    </source>
</evidence>